<feature type="non-terminal residue" evidence="6">
    <location>
        <position position="126"/>
    </location>
</feature>
<dbReference type="PANTHER" id="PTHR42953:SF3">
    <property type="entry name" value="HIGH-AFFINITY ZINC UPTAKE SYSTEM PROTEIN ZNUA"/>
    <property type="match status" value="1"/>
</dbReference>
<dbReference type="InterPro" id="IPR006127">
    <property type="entry name" value="ZnuA-like"/>
</dbReference>
<evidence type="ECO:0000313" key="7">
    <source>
        <dbReference type="Proteomes" id="UP000324058"/>
    </source>
</evidence>
<accession>A0A5S4T7M4</accession>
<dbReference type="Gene3D" id="2.40.128.20">
    <property type="match status" value="1"/>
</dbReference>
<sequence>ARLAELTEYIKKNKISYIYFEENASQALANTLSKETGVKLDVLNPLESLTEEATKAGEDYISVMEKNLKALKQTTDQEGPEIEPEKEENTKTVYNGYFEDADVKDRILSDYVGNWQSVYPFLEDGT</sequence>
<dbReference type="SUPFAM" id="SSF53807">
    <property type="entry name" value="Helical backbone' metal receptor"/>
    <property type="match status" value="1"/>
</dbReference>
<keyword evidence="2" id="KW-0813">Transport</keyword>
<gene>
    <name evidence="6" type="ORF">E0F66_13140</name>
</gene>
<dbReference type="Pfam" id="PF01297">
    <property type="entry name" value="ZnuA"/>
    <property type="match status" value="1"/>
</dbReference>
<feature type="domain" description="ZinT" evidence="5">
    <location>
        <begin position="90"/>
        <end position="126"/>
    </location>
</feature>
<feature type="non-terminal residue" evidence="6">
    <location>
        <position position="1"/>
    </location>
</feature>
<dbReference type="GO" id="GO:0008270">
    <property type="term" value="F:zinc ion binding"/>
    <property type="evidence" value="ECO:0007669"/>
    <property type="project" value="InterPro"/>
</dbReference>
<comment type="similarity">
    <text evidence="1">Belongs to the bacterial solute-binding protein 9 family.</text>
</comment>
<organism evidence="6 7">
    <name type="scientific">Streptococcus pyogenes</name>
    <dbReference type="NCBI Taxonomy" id="1314"/>
    <lineage>
        <taxon>Bacteria</taxon>
        <taxon>Bacillati</taxon>
        <taxon>Bacillota</taxon>
        <taxon>Bacilli</taxon>
        <taxon>Lactobacillales</taxon>
        <taxon>Streptococcaceae</taxon>
        <taxon>Streptococcus</taxon>
    </lineage>
</organism>
<dbReference type="OrthoDB" id="9805999at2"/>
<dbReference type="PANTHER" id="PTHR42953">
    <property type="entry name" value="HIGH-AFFINITY ZINC UPTAKE SYSTEM PROTEIN ZNUA-RELATED"/>
    <property type="match status" value="1"/>
</dbReference>
<dbReference type="RefSeq" id="WP_148842737.1">
    <property type="nucleotide sequence ID" value="NZ_SJLL01000632.1"/>
</dbReference>
<evidence type="ECO:0000259" key="5">
    <source>
        <dbReference type="Pfam" id="PF09223"/>
    </source>
</evidence>
<dbReference type="SUPFAM" id="SSF50814">
    <property type="entry name" value="Lipocalins"/>
    <property type="match status" value="1"/>
</dbReference>
<dbReference type="Gene3D" id="3.40.50.1980">
    <property type="entry name" value="Nitrogenase molybdenum iron protein domain"/>
    <property type="match status" value="1"/>
</dbReference>
<dbReference type="Pfam" id="PF09223">
    <property type="entry name" value="ZinT"/>
    <property type="match status" value="1"/>
</dbReference>
<protein>
    <submittedName>
        <fullName evidence="6">ZinT/AdcA family metal-binding protein</fullName>
    </submittedName>
</protein>
<evidence type="ECO:0000256" key="2">
    <source>
        <dbReference type="ARBA" id="ARBA00022448"/>
    </source>
</evidence>
<keyword evidence="3" id="KW-0732">Signal</keyword>
<keyword evidence="4" id="KW-0862">Zinc</keyword>
<dbReference type="GO" id="GO:0030001">
    <property type="term" value="P:metal ion transport"/>
    <property type="evidence" value="ECO:0007669"/>
    <property type="project" value="InterPro"/>
</dbReference>
<proteinExistence type="inferred from homology"/>
<evidence type="ECO:0000313" key="6">
    <source>
        <dbReference type="EMBL" id="TYK91424.1"/>
    </source>
</evidence>
<dbReference type="InterPro" id="IPR015304">
    <property type="entry name" value="ZinT_dom"/>
</dbReference>
<comment type="caution">
    <text evidence="6">The sequence shown here is derived from an EMBL/GenBank/DDBJ whole genome shotgun (WGS) entry which is preliminary data.</text>
</comment>
<dbReference type="InterPro" id="IPR012674">
    <property type="entry name" value="Calycin"/>
</dbReference>
<dbReference type="Proteomes" id="UP000324058">
    <property type="component" value="Unassembled WGS sequence"/>
</dbReference>
<dbReference type="AlphaFoldDB" id="A0A5S4T7M4"/>
<reference evidence="6 7" key="1">
    <citation type="submission" date="2019-02" db="EMBL/GenBank/DDBJ databases">
        <title>Novel genomic isolates of S. pyogenes and S. dysgalactiae subsp. equisimilis associated to necrotising fasciitis (NSTI).</title>
        <authorList>
            <person name="Barrantes I."/>
        </authorList>
    </citation>
    <scope>NUCLEOTIDE SEQUENCE [LARGE SCALE GENOMIC DNA]</scope>
    <source>
        <strain evidence="6 7">SPY2028</strain>
    </source>
</reference>
<evidence type="ECO:0000256" key="1">
    <source>
        <dbReference type="ARBA" id="ARBA00011028"/>
    </source>
</evidence>
<dbReference type="EMBL" id="SJLL01000632">
    <property type="protein sequence ID" value="TYK91424.1"/>
    <property type="molecule type" value="Genomic_DNA"/>
</dbReference>
<evidence type="ECO:0000256" key="3">
    <source>
        <dbReference type="ARBA" id="ARBA00022729"/>
    </source>
</evidence>
<name>A0A5S4T7M4_STRPY</name>
<evidence type="ECO:0000256" key="4">
    <source>
        <dbReference type="ARBA" id="ARBA00022833"/>
    </source>
</evidence>
<dbReference type="InterPro" id="IPR050492">
    <property type="entry name" value="Bact_metal-bind_prot9"/>
</dbReference>